<evidence type="ECO:0000313" key="3">
    <source>
        <dbReference type="EMBL" id="MFG1255286.1"/>
    </source>
</evidence>
<evidence type="ECO:0000259" key="1">
    <source>
        <dbReference type="Pfam" id="PF00108"/>
    </source>
</evidence>
<dbReference type="Pfam" id="PF22691">
    <property type="entry name" value="Thiolase_C_1"/>
    <property type="match status" value="1"/>
</dbReference>
<evidence type="ECO:0000259" key="2">
    <source>
        <dbReference type="Pfam" id="PF22691"/>
    </source>
</evidence>
<feature type="domain" description="Thiolase N-terminal" evidence="1">
    <location>
        <begin position="4"/>
        <end position="212"/>
    </location>
</feature>
<dbReference type="InterPro" id="IPR020616">
    <property type="entry name" value="Thiolase_N"/>
</dbReference>
<dbReference type="InterPro" id="IPR055140">
    <property type="entry name" value="Thiolase_C_2"/>
</dbReference>
<comment type="caution">
    <text evidence="3">The sequence shown here is derived from an EMBL/GenBank/DDBJ whole genome shotgun (WGS) entry which is preliminary data.</text>
</comment>
<organism evidence="3 4">
    <name type="scientific">Xanthobacter aminoxidans</name>
    <dbReference type="NCBI Taxonomy" id="186280"/>
    <lineage>
        <taxon>Bacteria</taxon>
        <taxon>Pseudomonadati</taxon>
        <taxon>Pseudomonadota</taxon>
        <taxon>Alphaproteobacteria</taxon>
        <taxon>Hyphomicrobiales</taxon>
        <taxon>Xanthobacteraceae</taxon>
        <taxon>Xanthobacter</taxon>
    </lineage>
</organism>
<keyword evidence="4" id="KW-1185">Reference proteome</keyword>
<accession>A0ABW6ZN54</accession>
<proteinExistence type="predicted"/>
<dbReference type="Pfam" id="PF00108">
    <property type="entry name" value="Thiolase_N"/>
    <property type="match status" value="1"/>
</dbReference>
<dbReference type="PIRSF" id="PIRSF000429">
    <property type="entry name" value="Ac-CoA_Ac_transf"/>
    <property type="match status" value="1"/>
</dbReference>
<dbReference type="InterPro" id="IPR002155">
    <property type="entry name" value="Thiolase"/>
</dbReference>
<dbReference type="Proteomes" id="UP001604043">
    <property type="component" value="Unassembled WGS sequence"/>
</dbReference>
<dbReference type="SUPFAM" id="SSF53901">
    <property type="entry name" value="Thiolase-like"/>
    <property type="match status" value="2"/>
</dbReference>
<dbReference type="RefSeq" id="WP_394010213.1">
    <property type="nucleotide sequence ID" value="NZ_JBAFUR010000010.1"/>
</dbReference>
<name>A0ABW6ZN54_9HYPH</name>
<dbReference type="CDD" id="cd00829">
    <property type="entry name" value="SCP-x_thiolase"/>
    <property type="match status" value="1"/>
</dbReference>
<dbReference type="EMBL" id="JBAFUR010000010">
    <property type="protein sequence ID" value="MFG1255286.1"/>
    <property type="molecule type" value="Genomic_DNA"/>
</dbReference>
<evidence type="ECO:0000313" key="4">
    <source>
        <dbReference type="Proteomes" id="UP001604043"/>
    </source>
</evidence>
<dbReference type="PANTHER" id="PTHR42870:SF1">
    <property type="entry name" value="NON-SPECIFIC LIPID-TRANSFER PROTEIN-LIKE 2"/>
    <property type="match status" value="1"/>
</dbReference>
<dbReference type="PANTHER" id="PTHR42870">
    <property type="entry name" value="ACETYL-COA C-ACETYLTRANSFERASE"/>
    <property type="match status" value="1"/>
</dbReference>
<protein>
    <submittedName>
        <fullName evidence="3">Thiolase family protein</fullName>
    </submittedName>
</protein>
<dbReference type="Gene3D" id="3.40.47.10">
    <property type="match status" value="1"/>
</dbReference>
<sequence>MSAVHVIGAGMTQFKPHPTVEVHELARQAAWAAIESSGVRPEDIELAYAGHAYQGQCFGQKVLLKIGMTGMPVVNCENACASGASAVWGVVNAIKAGQADIGIAIGAEKLASAKGGFTPLVADDLESSMGRVMPSVFSMMARKHMDRYGTTLDQLARIAVKNRRGGVRNPYSPWRDEITVEDVLAAPMIAEPLTRLSCCPVSDGAAAVILASDRVARRYTARPVEVRAAILASGIRNGVGMADDHSEMTIRAARRAYEVAGIGPEEVDLCELHDPFTIAELVHYEDLGFCAPGEGGRGVDEGWFDIGGRVAVSPSGGLLARGHPLGATGVAQIAEMFWQLRGEAGERQVLGARVGLAHTVGGGVTQIEAGATSVHILVG</sequence>
<dbReference type="InterPro" id="IPR016039">
    <property type="entry name" value="Thiolase-like"/>
</dbReference>
<reference evidence="3 4" key="1">
    <citation type="submission" date="2024-02" db="EMBL/GenBank/DDBJ databases">
        <title>Expansion and revision of Xanthobacter and proposal of Roseixanthobacter gen. nov.</title>
        <authorList>
            <person name="Soltysiak M.P.M."/>
            <person name="Jalihal A."/>
            <person name="Ory A."/>
            <person name="Chrisophersen C."/>
            <person name="Lee A.D."/>
            <person name="Boulton J."/>
            <person name="Springer M."/>
        </authorList>
    </citation>
    <scope>NUCLEOTIDE SEQUENCE [LARGE SCALE GENOMIC DNA]</scope>
    <source>
        <strain evidence="3 4">CB5</strain>
    </source>
</reference>
<gene>
    <name evidence="3" type="ORF">V5F30_23955</name>
</gene>
<feature type="domain" description="Thiolase C-terminal" evidence="2">
    <location>
        <begin position="245"/>
        <end position="365"/>
    </location>
</feature>